<dbReference type="EMBL" id="JGDB01000089">
    <property type="protein sequence ID" value="EXY91047.1"/>
    <property type="molecule type" value="Genomic_DNA"/>
</dbReference>
<evidence type="ECO:0000313" key="3">
    <source>
        <dbReference type="Proteomes" id="UP000020773"/>
    </source>
</evidence>
<dbReference type="AlphaFoldDB" id="A0A015U840"/>
<accession>A0A015U840</accession>
<reference evidence="2 3" key="1">
    <citation type="submission" date="2014-02" db="EMBL/GenBank/DDBJ databases">
        <authorList>
            <person name="Sears C."/>
            <person name="Carroll K."/>
            <person name="Sack B.R."/>
            <person name="Qadri F."/>
            <person name="Myers L.L."/>
            <person name="Chung G.-T."/>
            <person name="Escheverria P."/>
            <person name="Fraser C.M."/>
            <person name="Sadzewicz L."/>
            <person name="Shefchek K.A."/>
            <person name="Tallon L."/>
            <person name="Das S.P."/>
            <person name="Daugherty S."/>
            <person name="Mongodin E.F."/>
        </authorList>
    </citation>
    <scope>NUCLEOTIDE SEQUENCE [LARGE SCALE GENOMIC DNA]</scope>
    <source>
        <strain evidence="3">3998T(B)3</strain>
    </source>
</reference>
<feature type="transmembrane region" description="Helical" evidence="1">
    <location>
        <begin position="6"/>
        <end position="30"/>
    </location>
</feature>
<keyword evidence="1" id="KW-0812">Transmembrane</keyword>
<sequence>MRLTDTLAYGYIGKLFTWSGYIVSLSNILLCRQLSFFP</sequence>
<keyword evidence="1" id="KW-1133">Transmembrane helix</keyword>
<keyword evidence="1" id="KW-0472">Membrane</keyword>
<evidence type="ECO:0000256" key="1">
    <source>
        <dbReference type="SAM" id="Phobius"/>
    </source>
</evidence>
<organism evidence="2 3">
    <name type="scientific">Bacteroides fragilis str. 3998T(B)3</name>
    <dbReference type="NCBI Taxonomy" id="1339316"/>
    <lineage>
        <taxon>Bacteria</taxon>
        <taxon>Pseudomonadati</taxon>
        <taxon>Bacteroidota</taxon>
        <taxon>Bacteroidia</taxon>
        <taxon>Bacteroidales</taxon>
        <taxon>Bacteroidaceae</taxon>
        <taxon>Bacteroides</taxon>
    </lineage>
</organism>
<proteinExistence type="predicted"/>
<evidence type="ECO:0000313" key="2">
    <source>
        <dbReference type="EMBL" id="EXY91047.1"/>
    </source>
</evidence>
<dbReference type="Proteomes" id="UP000020773">
    <property type="component" value="Unassembled WGS sequence"/>
</dbReference>
<comment type="caution">
    <text evidence="2">The sequence shown here is derived from an EMBL/GenBank/DDBJ whole genome shotgun (WGS) entry which is preliminary data.</text>
</comment>
<name>A0A015U840_BACFG</name>
<protein>
    <submittedName>
        <fullName evidence="2">Putative membrane protein</fullName>
    </submittedName>
</protein>
<gene>
    <name evidence="2" type="ORF">M125_2258</name>
</gene>